<protein>
    <submittedName>
        <fullName evidence="2">Uncharacterized protein</fullName>
    </submittedName>
</protein>
<dbReference type="VEuPathDB" id="FungiDB:AB675_8072"/>
<keyword evidence="3" id="KW-1185">Reference proteome</keyword>
<feature type="compositionally biased region" description="Polar residues" evidence="1">
    <location>
        <begin position="71"/>
        <end position="91"/>
    </location>
</feature>
<evidence type="ECO:0000313" key="2">
    <source>
        <dbReference type="EMBL" id="KPI41179.1"/>
    </source>
</evidence>
<dbReference type="GeneID" id="28740369"/>
<feature type="compositionally biased region" description="Polar residues" evidence="1">
    <location>
        <begin position="187"/>
        <end position="250"/>
    </location>
</feature>
<comment type="caution">
    <text evidence="2">The sequence shown here is derived from an EMBL/GenBank/DDBJ whole genome shotgun (WGS) entry which is preliminary data.</text>
</comment>
<feature type="compositionally biased region" description="Polar residues" evidence="1">
    <location>
        <begin position="102"/>
        <end position="115"/>
    </location>
</feature>
<evidence type="ECO:0000256" key="1">
    <source>
        <dbReference type="SAM" id="MobiDB-lite"/>
    </source>
</evidence>
<dbReference type="RefSeq" id="XP_018001142.1">
    <property type="nucleotide sequence ID" value="XM_018148490.1"/>
</dbReference>
<accession>A0A0N0NNB5</accession>
<evidence type="ECO:0000313" key="3">
    <source>
        <dbReference type="Proteomes" id="UP000038010"/>
    </source>
</evidence>
<name>A0A0N0NNB5_9EURO</name>
<feature type="region of interest" description="Disordered" evidence="1">
    <location>
        <begin position="60"/>
        <end position="271"/>
    </location>
</feature>
<feature type="compositionally biased region" description="Low complexity" evidence="1">
    <location>
        <begin position="142"/>
        <end position="152"/>
    </location>
</feature>
<dbReference type="AlphaFoldDB" id="A0A0N0NNB5"/>
<sequence length="367" mass="39027">MSQTNDLFGHSGRTREAHVFAPDVGQLDTSVIGTPGNPPTRLIASSARLVTNPLNPLLAAHSAQSPLPPQQYVSTQSAQSHTTQPQNQQGQKAPPQYHHSHTAPSQYQQAQNVSPHKSEMNGRPARHTQDPTRSAQTPPFPTTTQAQGQGQTSYGPIRSNSSHLPAAGANNWAAPQPYTGYAPESVKTPNMNVGTGQSSGGSIFNGLSNTADRPTISSPYARNGSAPPSNSQAHLQAQFQEQGTGDSSPGYSRLPNDSEDQSGVAAGSHIGGTPLGSMHVYMTDDGVKCTFGHSSTNGKNMVSLMFEVPQNEDWERVIRAAAGAAERTKVTMDIAFEVLELVAPGSTKRPGNFGDEDRRRPYAPFRG</sequence>
<feature type="region of interest" description="Disordered" evidence="1">
    <location>
        <begin position="345"/>
        <end position="367"/>
    </location>
</feature>
<gene>
    <name evidence="2" type="ORF">AB675_8072</name>
</gene>
<dbReference type="EMBL" id="LFJN01000010">
    <property type="protein sequence ID" value="KPI41179.1"/>
    <property type="molecule type" value="Genomic_DNA"/>
</dbReference>
<reference evidence="2 3" key="1">
    <citation type="submission" date="2015-06" db="EMBL/GenBank/DDBJ databases">
        <title>Draft genome of the ant-associated black yeast Phialophora attae CBS 131958.</title>
        <authorList>
            <person name="Moreno L.F."/>
            <person name="Stielow B.J."/>
            <person name="de Hoog S."/>
            <person name="Vicente V.A."/>
            <person name="Weiss V.A."/>
            <person name="de Vries M."/>
            <person name="Cruz L.M."/>
            <person name="Souza E.M."/>
        </authorList>
    </citation>
    <scope>NUCLEOTIDE SEQUENCE [LARGE SCALE GENOMIC DNA]</scope>
    <source>
        <strain evidence="2 3">CBS 131958</strain>
    </source>
</reference>
<proteinExistence type="predicted"/>
<dbReference type="Proteomes" id="UP000038010">
    <property type="component" value="Unassembled WGS sequence"/>
</dbReference>
<organism evidence="2 3">
    <name type="scientific">Cyphellophora attinorum</name>
    <dbReference type="NCBI Taxonomy" id="1664694"/>
    <lineage>
        <taxon>Eukaryota</taxon>
        <taxon>Fungi</taxon>
        <taxon>Dikarya</taxon>
        <taxon>Ascomycota</taxon>
        <taxon>Pezizomycotina</taxon>
        <taxon>Eurotiomycetes</taxon>
        <taxon>Chaetothyriomycetidae</taxon>
        <taxon>Chaetothyriales</taxon>
        <taxon>Cyphellophoraceae</taxon>
        <taxon>Cyphellophora</taxon>
    </lineage>
</organism>